<gene>
    <name evidence="1" type="ORF">H7B67_30570</name>
</gene>
<dbReference type="EMBL" id="JACJVQ010000034">
    <property type="protein sequence ID" value="MBB6638500.1"/>
    <property type="molecule type" value="Genomic_DNA"/>
</dbReference>
<accession>A0A841T8X0</accession>
<name>A0A841T8X0_9BACL</name>
<protein>
    <submittedName>
        <fullName evidence="1">Rhamnose ABC transporter substrate-binding protein</fullName>
    </submittedName>
</protein>
<proteinExistence type="predicted"/>
<dbReference type="Gene3D" id="3.40.50.2300">
    <property type="match status" value="2"/>
</dbReference>
<evidence type="ECO:0000313" key="1">
    <source>
        <dbReference type="EMBL" id="MBB6638500.1"/>
    </source>
</evidence>
<feature type="non-terminal residue" evidence="1">
    <location>
        <position position="1"/>
    </location>
</feature>
<dbReference type="AlphaFoldDB" id="A0A841T8X0"/>
<dbReference type="Proteomes" id="UP000535838">
    <property type="component" value="Unassembled WGS sequence"/>
</dbReference>
<evidence type="ECO:0000313" key="2">
    <source>
        <dbReference type="Proteomes" id="UP000535838"/>
    </source>
</evidence>
<comment type="caution">
    <text evidence="1">The sequence shown here is derived from an EMBL/GenBank/DDBJ whole genome shotgun (WGS) entry which is preliminary data.</text>
</comment>
<organism evidence="1 2">
    <name type="scientific">Cohnella thailandensis</name>
    <dbReference type="NCBI Taxonomy" id="557557"/>
    <lineage>
        <taxon>Bacteria</taxon>
        <taxon>Bacillati</taxon>
        <taxon>Bacillota</taxon>
        <taxon>Bacilli</taxon>
        <taxon>Bacillales</taxon>
        <taxon>Paenibacillaceae</taxon>
        <taxon>Cohnella</taxon>
    </lineage>
</organism>
<keyword evidence="2" id="KW-1185">Reference proteome</keyword>
<reference evidence="1 2" key="1">
    <citation type="submission" date="2020-08" db="EMBL/GenBank/DDBJ databases">
        <title>Cohnella phylogeny.</title>
        <authorList>
            <person name="Dunlap C."/>
        </authorList>
    </citation>
    <scope>NUCLEOTIDE SEQUENCE [LARGE SCALE GENOMIC DNA]</scope>
    <source>
        <strain evidence="1 2">DSM 25241</strain>
    </source>
</reference>
<sequence>DVGYLAGYAAESLVDGKLTGAAGEKFTAGTLGEKEIVADGDGTQVMLGDPFKFDFSNIAEWKSVY</sequence>